<dbReference type="Pfam" id="PF02826">
    <property type="entry name" value="2-Hacid_dh_C"/>
    <property type="match status" value="1"/>
</dbReference>
<dbReference type="InterPro" id="IPR006139">
    <property type="entry name" value="D-isomer_2_OHA_DH_cat_dom"/>
</dbReference>
<dbReference type="SUPFAM" id="SSF52283">
    <property type="entry name" value="Formate/glycerate dehydrogenase catalytic domain-like"/>
    <property type="match status" value="1"/>
</dbReference>
<dbReference type="Pfam" id="PF00389">
    <property type="entry name" value="2-Hacid_dh"/>
    <property type="match status" value="1"/>
</dbReference>
<dbReference type="CDD" id="cd05300">
    <property type="entry name" value="2-Hacid_dh_1"/>
    <property type="match status" value="1"/>
</dbReference>
<keyword evidence="2" id="KW-0520">NAD</keyword>
<feature type="domain" description="D-isomer specific 2-hydroxyacid dehydrogenase NAD-binding" evidence="5">
    <location>
        <begin position="117"/>
        <end position="293"/>
    </location>
</feature>
<dbReference type="RefSeq" id="WP_129046238.1">
    <property type="nucleotide sequence ID" value="NZ_SDHX01000001.1"/>
</dbReference>
<evidence type="ECO:0000259" key="4">
    <source>
        <dbReference type="Pfam" id="PF00389"/>
    </source>
</evidence>
<dbReference type="GO" id="GO:0051287">
    <property type="term" value="F:NAD binding"/>
    <property type="evidence" value="ECO:0007669"/>
    <property type="project" value="InterPro"/>
</dbReference>
<evidence type="ECO:0000256" key="3">
    <source>
        <dbReference type="RuleBase" id="RU003719"/>
    </source>
</evidence>
<dbReference type="PANTHER" id="PTHR43333">
    <property type="entry name" value="2-HACID_DH_C DOMAIN-CONTAINING PROTEIN"/>
    <property type="match status" value="1"/>
</dbReference>
<evidence type="ECO:0000313" key="7">
    <source>
        <dbReference type="Proteomes" id="UP000290218"/>
    </source>
</evidence>
<keyword evidence="7" id="KW-1185">Reference proteome</keyword>
<dbReference type="PANTHER" id="PTHR43333:SF1">
    <property type="entry name" value="D-ISOMER SPECIFIC 2-HYDROXYACID DEHYDROGENASE NAD-BINDING DOMAIN-CONTAINING PROTEIN"/>
    <property type="match status" value="1"/>
</dbReference>
<gene>
    <name evidence="6" type="ORF">ESB00_02970</name>
</gene>
<evidence type="ECO:0000256" key="1">
    <source>
        <dbReference type="ARBA" id="ARBA00023002"/>
    </source>
</evidence>
<comment type="similarity">
    <text evidence="3">Belongs to the D-isomer specific 2-hydroxyacid dehydrogenase family.</text>
</comment>
<dbReference type="InterPro" id="IPR036291">
    <property type="entry name" value="NAD(P)-bd_dom_sf"/>
</dbReference>
<evidence type="ECO:0000313" key="6">
    <source>
        <dbReference type="EMBL" id="RXK54874.1"/>
    </source>
</evidence>
<accession>A0A4Q1C7I5</accession>
<dbReference type="SUPFAM" id="SSF51735">
    <property type="entry name" value="NAD(P)-binding Rossmann-fold domains"/>
    <property type="match status" value="1"/>
</dbReference>
<name>A0A4Q1C7I5_9BACT</name>
<keyword evidence="1 3" id="KW-0560">Oxidoreductase</keyword>
<dbReference type="GO" id="GO:0016616">
    <property type="term" value="F:oxidoreductase activity, acting on the CH-OH group of donors, NAD or NADP as acceptor"/>
    <property type="evidence" value="ECO:0007669"/>
    <property type="project" value="InterPro"/>
</dbReference>
<dbReference type="OrthoDB" id="9805416at2"/>
<proteinExistence type="inferred from homology"/>
<feature type="domain" description="D-isomer specific 2-hydroxyacid dehydrogenase catalytic" evidence="4">
    <location>
        <begin position="42"/>
        <end position="322"/>
    </location>
</feature>
<dbReference type="AlphaFoldDB" id="A0A4Q1C7I5"/>
<organism evidence="6 7">
    <name type="scientific">Oleiharenicola lentus</name>
    <dbReference type="NCBI Taxonomy" id="2508720"/>
    <lineage>
        <taxon>Bacteria</taxon>
        <taxon>Pseudomonadati</taxon>
        <taxon>Verrucomicrobiota</taxon>
        <taxon>Opitutia</taxon>
        <taxon>Opitutales</taxon>
        <taxon>Opitutaceae</taxon>
        <taxon>Oleiharenicola</taxon>
    </lineage>
</organism>
<dbReference type="Proteomes" id="UP000290218">
    <property type="component" value="Unassembled WGS sequence"/>
</dbReference>
<reference evidence="6 7" key="1">
    <citation type="submission" date="2019-01" db="EMBL/GenBank/DDBJ databases">
        <title>Lacunisphaera sp. strain TWA-58.</title>
        <authorList>
            <person name="Chen W.-M."/>
        </authorList>
    </citation>
    <scope>NUCLEOTIDE SEQUENCE [LARGE SCALE GENOMIC DNA]</scope>
    <source>
        <strain evidence="6 7">TWA-58</strain>
    </source>
</reference>
<protein>
    <submittedName>
        <fullName evidence="6">D-2-hydroxyacid dehydrogenase</fullName>
    </submittedName>
</protein>
<dbReference type="EMBL" id="SDHX01000001">
    <property type="protein sequence ID" value="RXK54874.1"/>
    <property type="molecule type" value="Genomic_DNA"/>
</dbReference>
<dbReference type="InterPro" id="IPR006140">
    <property type="entry name" value="D-isomer_DH_NAD-bd"/>
</dbReference>
<dbReference type="Gene3D" id="3.40.50.720">
    <property type="entry name" value="NAD(P)-binding Rossmann-like Domain"/>
    <property type="match status" value="2"/>
</dbReference>
<evidence type="ECO:0000256" key="2">
    <source>
        <dbReference type="ARBA" id="ARBA00023027"/>
    </source>
</evidence>
<sequence>MSLTVWTNHVFRPEALPVFESQLRAAGHRLIVSPKASPLVLAAGADDPTLAEADVAFGQPDVAQVMACPRLKFVELSSAGYTRYDRDDLRAAMKSRGVPVTNASQVFADPCAQHVLGQMLALERNLLVQFRNQQAPREWRYLEDRFTNGTLTRRTVLLLGYGAIGRRLAELLQPFGTQVTAYRRRPRGDEGVPVVGEAALPGALAAADHVVNILPDSPATTGWMDAARFAQMKSGARFYNIGRGTTVDQPALMAALASGHVGAAYLDVMDPEPLPPAHPLWDAKNCFITCHIGGGTRDQDENLARHFLANLEAFGRGGTLVDRIM</sequence>
<comment type="caution">
    <text evidence="6">The sequence shown here is derived from an EMBL/GenBank/DDBJ whole genome shotgun (WGS) entry which is preliminary data.</text>
</comment>
<evidence type="ECO:0000259" key="5">
    <source>
        <dbReference type="Pfam" id="PF02826"/>
    </source>
</evidence>